<protein>
    <submittedName>
        <fullName evidence="1">Uncharacterized protein</fullName>
    </submittedName>
</protein>
<evidence type="ECO:0000313" key="2">
    <source>
        <dbReference type="Proteomes" id="UP001497516"/>
    </source>
</evidence>
<accession>A0AAV2F6G4</accession>
<name>A0AAV2F6G4_9ROSI</name>
<evidence type="ECO:0000313" key="1">
    <source>
        <dbReference type="EMBL" id="CAL1393553.1"/>
    </source>
</evidence>
<keyword evidence="2" id="KW-1185">Reference proteome</keyword>
<gene>
    <name evidence="1" type="ORF">LTRI10_LOCUS34124</name>
</gene>
<reference evidence="1 2" key="1">
    <citation type="submission" date="2024-04" db="EMBL/GenBank/DDBJ databases">
        <authorList>
            <person name="Fracassetti M."/>
        </authorList>
    </citation>
    <scope>NUCLEOTIDE SEQUENCE [LARGE SCALE GENOMIC DNA]</scope>
</reference>
<sequence>MMKLTMESRGVLVTQVAVEAITDATTATIKPMVAATEMQKDNDDNGSLGTTSMVHVNQGLSGVKYASTHSHSPRYCYDSLDGQYASSDSVGLEDMLESVGLKFKNQDKEWARQGH</sequence>
<organism evidence="1 2">
    <name type="scientific">Linum trigynum</name>
    <dbReference type="NCBI Taxonomy" id="586398"/>
    <lineage>
        <taxon>Eukaryota</taxon>
        <taxon>Viridiplantae</taxon>
        <taxon>Streptophyta</taxon>
        <taxon>Embryophyta</taxon>
        <taxon>Tracheophyta</taxon>
        <taxon>Spermatophyta</taxon>
        <taxon>Magnoliopsida</taxon>
        <taxon>eudicotyledons</taxon>
        <taxon>Gunneridae</taxon>
        <taxon>Pentapetalae</taxon>
        <taxon>rosids</taxon>
        <taxon>fabids</taxon>
        <taxon>Malpighiales</taxon>
        <taxon>Linaceae</taxon>
        <taxon>Linum</taxon>
    </lineage>
</organism>
<dbReference type="Proteomes" id="UP001497516">
    <property type="component" value="Chromosome 6"/>
</dbReference>
<dbReference type="EMBL" id="OZ034819">
    <property type="protein sequence ID" value="CAL1393553.1"/>
    <property type="molecule type" value="Genomic_DNA"/>
</dbReference>
<proteinExistence type="predicted"/>
<dbReference type="AlphaFoldDB" id="A0AAV2F6G4"/>